<dbReference type="PANTHER" id="PTHR10622:SF10">
    <property type="entry name" value="HET DOMAIN-CONTAINING PROTEIN"/>
    <property type="match status" value="1"/>
</dbReference>
<protein>
    <recommendedName>
        <fullName evidence="2">Heterokaryon incompatibility domain-containing protein</fullName>
    </recommendedName>
</protein>
<evidence type="ECO:0000256" key="1">
    <source>
        <dbReference type="SAM" id="Phobius"/>
    </source>
</evidence>
<evidence type="ECO:0000313" key="3">
    <source>
        <dbReference type="EMBL" id="KAL1600119.1"/>
    </source>
</evidence>
<evidence type="ECO:0000259" key="2">
    <source>
        <dbReference type="Pfam" id="PF06985"/>
    </source>
</evidence>
<dbReference type="Proteomes" id="UP001521222">
    <property type="component" value="Unassembled WGS sequence"/>
</dbReference>
<dbReference type="InterPro" id="IPR010730">
    <property type="entry name" value="HET"/>
</dbReference>
<comment type="caution">
    <text evidence="3">The sequence shown here is derived from an EMBL/GenBank/DDBJ whole genome shotgun (WGS) entry which is preliminary data.</text>
</comment>
<sequence length="186" mass="21497">MAGYDKIRHCCGQAKDDGYEWVWIDTCCIDKRSSAELSEAINSMYQWYWNAEICYAHLVDVIKDPLLDGNDASFIASRWFSRGWTLQELLAPETVEFYDGNWQILGTKLSLLDSICEASQIDMKYLLKRELIKEASIATIFSWASRRKTTRSEDIAYCLLGLVSINMPMLYGEGDRAFYRLQLEII</sequence>
<keyword evidence="4" id="KW-1185">Reference proteome</keyword>
<evidence type="ECO:0000313" key="4">
    <source>
        <dbReference type="Proteomes" id="UP001521222"/>
    </source>
</evidence>
<proteinExistence type="predicted"/>
<dbReference type="PANTHER" id="PTHR10622">
    <property type="entry name" value="HET DOMAIN-CONTAINING PROTEIN"/>
    <property type="match status" value="1"/>
</dbReference>
<gene>
    <name evidence="3" type="ORF">SLS59_006193</name>
</gene>
<feature type="transmembrane region" description="Helical" evidence="1">
    <location>
        <begin position="155"/>
        <end position="171"/>
    </location>
</feature>
<dbReference type="EMBL" id="JAKIXB020000019">
    <property type="protein sequence ID" value="KAL1600119.1"/>
    <property type="molecule type" value="Genomic_DNA"/>
</dbReference>
<name>A0ABR3R7K5_9PLEO</name>
<organism evidence="3 4">
    <name type="scientific">Nothophoma quercina</name>
    <dbReference type="NCBI Taxonomy" id="749835"/>
    <lineage>
        <taxon>Eukaryota</taxon>
        <taxon>Fungi</taxon>
        <taxon>Dikarya</taxon>
        <taxon>Ascomycota</taxon>
        <taxon>Pezizomycotina</taxon>
        <taxon>Dothideomycetes</taxon>
        <taxon>Pleosporomycetidae</taxon>
        <taxon>Pleosporales</taxon>
        <taxon>Pleosporineae</taxon>
        <taxon>Didymellaceae</taxon>
        <taxon>Nothophoma</taxon>
    </lineage>
</organism>
<accession>A0ABR3R7K5</accession>
<keyword evidence="1" id="KW-0812">Transmembrane</keyword>
<keyword evidence="1" id="KW-1133">Transmembrane helix</keyword>
<dbReference type="Pfam" id="PF06985">
    <property type="entry name" value="HET"/>
    <property type="match status" value="1"/>
</dbReference>
<feature type="domain" description="Heterokaryon incompatibility" evidence="2">
    <location>
        <begin position="7"/>
        <end position="59"/>
    </location>
</feature>
<reference evidence="3 4" key="1">
    <citation type="submission" date="2024-02" db="EMBL/GenBank/DDBJ databases">
        <title>De novo assembly and annotation of 12 fungi associated with fruit tree decline syndrome in Ontario, Canada.</title>
        <authorList>
            <person name="Sulman M."/>
            <person name="Ellouze W."/>
            <person name="Ilyukhin E."/>
        </authorList>
    </citation>
    <scope>NUCLEOTIDE SEQUENCE [LARGE SCALE GENOMIC DNA]</scope>
    <source>
        <strain evidence="3 4">M97-236</strain>
    </source>
</reference>
<keyword evidence="1" id="KW-0472">Membrane</keyword>